<organism evidence="2">
    <name type="scientific">viral metagenome</name>
    <dbReference type="NCBI Taxonomy" id="1070528"/>
    <lineage>
        <taxon>unclassified sequences</taxon>
        <taxon>metagenomes</taxon>
        <taxon>organismal metagenomes</taxon>
    </lineage>
</organism>
<keyword evidence="1" id="KW-0472">Membrane</keyword>
<feature type="transmembrane region" description="Helical" evidence="1">
    <location>
        <begin position="179"/>
        <end position="197"/>
    </location>
</feature>
<evidence type="ECO:0000313" key="2">
    <source>
        <dbReference type="EMBL" id="QHU17763.1"/>
    </source>
</evidence>
<proteinExistence type="predicted"/>
<dbReference type="EMBL" id="MN740917">
    <property type="protein sequence ID" value="QHU17763.1"/>
    <property type="molecule type" value="Genomic_DNA"/>
</dbReference>
<name>A0A6C0KKE4_9ZZZZ</name>
<keyword evidence="1" id="KW-0812">Transmembrane</keyword>
<reference evidence="2" key="1">
    <citation type="journal article" date="2020" name="Nature">
        <title>Giant virus diversity and host interactions through global metagenomics.</title>
        <authorList>
            <person name="Schulz F."/>
            <person name="Roux S."/>
            <person name="Paez-Espino D."/>
            <person name="Jungbluth S."/>
            <person name="Walsh D.A."/>
            <person name="Denef V.J."/>
            <person name="McMahon K.D."/>
            <person name="Konstantinidis K.T."/>
            <person name="Eloe-Fadrosh E.A."/>
            <person name="Kyrpides N.C."/>
            <person name="Woyke T."/>
        </authorList>
    </citation>
    <scope>NUCLEOTIDE SEQUENCE</scope>
    <source>
        <strain evidence="2">GVMAG-S-3300012919-55</strain>
    </source>
</reference>
<protein>
    <submittedName>
        <fullName evidence="2">Uncharacterized protein</fullName>
    </submittedName>
</protein>
<evidence type="ECO:0000256" key="1">
    <source>
        <dbReference type="SAM" id="Phobius"/>
    </source>
</evidence>
<dbReference type="AlphaFoldDB" id="A0A6C0KKE4"/>
<keyword evidence="1" id="KW-1133">Transmembrane helix</keyword>
<feature type="transmembrane region" description="Helical" evidence="1">
    <location>
        <begin position="209"/>
        <end position="232"/>
    </location>
</feature>
<accession>A0A6C0KKE4</accession>
<sequence length="264" mass="31275">MSENLLSKLYQSTTISDLQEICPSIYTSNVLGTPDIDISYSIDFNGDSILEYQQQYFNKVEEGNNYIKELQEIEKLYFTKKYGENIYKYIIDERNKYIQDEVSCTSSSSSNILKDIGYEYNIYNTFKNGVLDKQINLLNDNNDMITKNVNKMQNENELNSRKIEYRKSMSNNVLNLNRIITTLYYFILLCIFIYLFIDDKLMIHKRKFLYIILILFPILYKYVYKFILFLYAKITNNFDVHGPKNAFLDETPPLRFLDDTISSS</sequence>